<dbReference type="AlphaFoldDB" id="A0A845ATU7"/>
<protein>
    <submittedName>
        <fullName evidence="1">Uncharacterized protein</fullName>
    </submittedName>
</protein>
<evidence type="ECO:0000313" key="1">
    <source>
        <dbReference type="EMBL" id="MXP42983.1"/>
    </source>
</evidence>
<gene>
    <name evidence="1" type="ORF">GRI65_00770</name>
</gene>
<accession>A0A845ATU7</accession>
<comment type="caution">
    <text evidence="1">The sequence shown here is derived from an EMBL/GenBank/DDBJ whole genome shotgun (WGS) entry which is preliminary data.</text>
</comment>
<reference evidence="1 2" key="1">
    <citation type="submission" date="2019-12" db="EMBL/GenBank/DDBJ databases">
        <title>Genomic-based taxomic classification of the family Erythrobacteraceae.</title>
        <authorList>
            <person name="Xu L."/>
        </authorList>
    </citation>
    <scope>NUCLEOTIDE SEQUENCE [LARGE SCALE GENOMIC DNA]</scope>
    <source>
        <strain evidence="1 2">KCTC 42453</strain>
    </source>
</reference>
<dbReference type="EMBL" id="WTYL01000001">
    <property type="protein sequence ID" value="MXP42983.1"/>
    <property type="molecule type" value="Genomic_DNA"/>
</dbReference>
<keyword evidence="2" id="KW-1185">Reference proteome</keyword>
<proteinExistence type="predicted"/>
<organism evidence="1 2">
    <name type="scientific">Allopontixanthobacter sediminis</name>
    <dbReference type="NCBI Taxonomy" id="1689985"/>
    <lineage>
        <taxon>Bacteria</taxon>
        <taxon>Pseudomonadati</taxon>
        <taxon>Pseudomonadota</taxon>
        <taxon>Alphaproteobacteria</taxon>
        <taxon>Sphingomonadales</taxon>
        <taxon>Erythrobacteraceae</taxon>
        <taxon>Allopontixanthobacter</taxon>
    </lineage>
</organism>
<name>A0A845ATU7_9SPHN</name>
<sequence>MFDQAFASIAVGFSDAFGGPFTEATANWPGVPVYDDGGSIVTPGVPAQYPCRAQFDAATQSMRLSEGFLETDVRVLVLSASLSVPLDTEAKIIVSDGMYSGTWALKSCGRDPAGVGYECRARRL</sequence>
<dbReference type="Proteomes" id="UP000431922">
    <property type="component" value="Unassembled WGS sequence"/>
</dbReference>
<evidence type="ECO:0000313" key="2">
    <source>
        <dbReference type="Proteomes" id="UP000431922"/>
    </source>
</evidence>